<dbReference type="SUPFAM" id="SSF55729">
    <property type="entry name" value="Acyl-CoA N-acyltransferases (Nat)"/>
    <property type="match status" value="1"/>
</dbReference>
<dbReference type="Proteomes" id="UP000247602">
    <property type="component" value="Unassembled WGS sequence"/>
</dbReference>
<dbReference type="GO" id="GO:0005737">
    <property type="term" value="C:cytoplasm"/>
    <property type="evidence" value="ECO:0007669"/>
    <property type="project" value="TreeGrafter"/>
</dbReference>
<proteinExistence type="predicted"/>
<dbReference type="GO" id="GO:0008999">
    <property type="term" value="F:protein-N-terminal-alanine acetyltransferase activity"/>
    <property type="evidence" value="ECO:0007669"/>
    <property type="project" value="TreeGrafter"/>
</dbReference>
<sequence>MIPPDVFRDQPVLTGARVRLVPLTVAVLEEYLAFLHEPEGRRLTGTHATFTRDQVVGYLDSRAEQVDRADWAALRISDGAFLGEAVVNDLDPENESASYRIALAGPSVFGQGFGTEVTRLVVDHVFAATGLHRLGLEVFAFNARARRVYEKCGFQVEGRLRDALLWDGERHDVLVMSVLRTDVVPGRG</sequence>
<dbReference type="EMBL" id="JACIBU010000001">
    <property type="protein sequence ID" value="MBB3676823.1"/>
    <property type="molecule type" value="Genomic_DNA"/>
</dbReference>
<dbReference type="PANTHER" id="PTHR43441:SF10">
    <property type="entry name" value="ACETYLTRANSFERASE"/>
    <property type="match status" value="1"/>
</dbReference>
<accession>A0A323V6V1</accession>
<dbReference type="InterPro" id="IPR000182">
    <property type="entry name" value="GNAT_dom"/>
</dbReference>
<keyword evidence="3" id="KW-0808">Transferase</keyword>
<dbReference type="Pfam" id="PF13302">
    <property type="entry name" value="Acetyltransf_3"/>
    <property type="match status" value="1"/>
</dbReference>
<dbReference type="OrthoDB" id="9814648at2"/>
<dbReference type="Proteomes" id="UP000580718">
    <property type="component" value="Unassembled WGS sequence"/>
</dbReference>
<keyword evidence="4" id="KW-1185">Reference proteome</keyword>
<reference evidence="3 4" key="1">
    <citation type="submission" date="2018-06" db="EMBL/GenBank/DDBJ databases">
        <title>Draft genome sequence of Modestobacter versicolor CP153-2.</title>
        <authorList>
            <person name="Gundlapally S.R."/>
        </authorList>
    </citation>
    <scope>NUCLEOTIDE SEQUENCE [LARGE SCALE GENOMIC DNA]</scope>
    <source>
        <strain evidence="3 4">CP153-2</strain>
    </source>
</reference>
<organism evidence="3 4">
    <name type="scientific">Modestobacter versicolor</name>
    <dbReference type="NCBI Taxonomy" id="429133"/>
    <lineage>
        <taxon>Bacteria</taxon>
        <taxon>Bacillati</taxon>
        <taxon>Actinomycetota</taxon>
        <taxon>Actinomycetes</taxon>
        <taxon>Geodermatophilales</taxon>
        <taxon>Geodermatophilaceae</taxon>
        <taxon>Modestobacter</taxon>
    </lineage>
</organism>
<dbReference type="InterPro" id="IPR016181">
    <property type="entry name" value="Acyl_CoA_acyltransferase"/>
</dbReference>
<gene>
    <name evidence="3" type="ORF">DMO24_14950</name>
    <name evidence="2" type="ORF">FHX36_002558</name>
</gene>
<dbReference type="GO" id="GO:1990189">
    <property type="term" value="F:protein N-terminal-serine acetyltransferase activity"/>
    <property type="evidence" value="ECO:0007669"/>
    <property type="project" value="TreeGrafter"/>
</dbReference>
<evidence type="ECO:0000313" key="4">
    <source>
        <dbReference type="Proteomes" id="UP000247602"/>
    </source>
</evidence>
<feature type="domain" description="N-acetyltransferase" evidence="1">
    <location>
        <begin position="18"/>
        <end position="181"/>
    </location>
</feature>
<dbReference type="EMBL" id="QKNV01000170">
    <property type="protein sequence ID" value="PZA20545.1"/>
    <property type="molecule type" value="Genomic_DNA"/>
</dbReference>
<evidence type="ECO:0000259" key="1">
    <source>
        <dbReference type="PROSITE" id="PS51186"/>
    </source>
</evidence>
<evidence type="ECO:0000313" key="3">
    <source>
        <dbReference type="EMBL" id="PZA20545.1"/>
    </source>
</evidence>
<dbReference type="RefSeq" id="WP_110553015.1">
    <property type="nucleotide sequence ID" value="NZ_JACIBU010000001.1"/>
</dbReference>
<evidence type="ECO:0000313" key="2">
    <source>
        <dbReference type="EMBL" id="MBB3676823.1"/>
    </source>
</evidence>
<dbReference type="PANTHER" id="PTHR43441">
    <property type="entry name" value="RIBOSOMAL-PROTEIN-SERINE ACETYLTRANSFERASE"/>
    <property type="match status" value="1"/>
</dbReference>
<dbReference type="Gene3D" id="3.40.630.30">
    <property type="match status" value="1"/>
</dbReference>
<comment type="caution">
    <text evidence="3">The sequence shown here is derived from an EMBL/GenBank/DDBJ whole genome shotgun (WGS) entry which is preliminary data.</text>
</comment>
<dbReference type="PROSITE" id="PS51186">
    <property type="entry name" value="GNAT"/>
    <property type="match status" value="1"/>
</dbReference>
<dbReference type="InterPro" id="IPR051908">
    <property type="entry name" value="Ribosomal_N-acetyltransferase"/>
</dbReference>
<reference evidence="2 5" key="2">
    <citation type="submission" date="2020-08" db="EMBL/GenBank/DDBJ databases">
        <title>Sequencing the genomes of 1000 actinobacteria strains.</title>
        <authorList>
            <person name="Klenk H.-P."/>
        </authorList>
    </citation>
    <scope>NUCLEOTIDE SEQUENCE [LARGE SCALE GENOMIC DNA]</scope>
    <source>
        <strain evidence="2 5">DSM 16678</strain>
    </source>
</reference>
<name>A0A323V6V1_9ACTN</name>
<protein>
    <submittedName>
        <fullName evidence="2 3">N-acetyltransferase</fullName>
    </submittedName>
</protein>
<evidence type="ECO:0000313" key="5">
    <source>
        <dbReference type="Proteomes" id="UP000580718"/>
    </source>
</evidence>
<dbReference type="AlphaFoldDB" id="A0A323V6V1"/>